<dbReference type="CDD" id="cd00130">
    <property type="entry name" value="PAS"/>
    <property type="match status" value="1"/>
</dbReference>
<feature type="compositionally biased region" description="Basic and acidic residues" evidence="5">
    <location>
        <begin position="7"/>
        <end position="19"/>
    </location>
</feature>
<feature type="domain" description="PAC" evidence="9">
    <location>
        <begin position="135"/>
        <end position="189"/>
    </location>
</feature>
<evidence type="ECO:0000259" key="6">
    <source>
        <dbReference type="PROSITE" id="PS50109"/>
    </source>
</evidence>
<reference evidence="10" key="1">
    <citation type="submission" date="2021-11" db="EMBL/GenBank/DDBJ databases">
        <title>The complete genome of Massilia sp sp. G4R7.</title>
        <authorList>
            <person name="Liu L."/>
            <person name="Yue J."/>
            <person name="Yuan J."/>
            <person name="Yang F."/>
            <person name="Li L."/>
        </authorList>
    </citation>
    <scope>NUCLEOTIDE SEQUENCE</scope>
    <source>
        <strain evidence="10">G4R7</strain>
    </source>
</reference>
<accession>A0ABS8Q8M1</accession>
<dbReference type="SMART" id="SM00448">
    <property type="entry name" value="REC"/>
    <property type="match status" value="1"/>
</dbReference>
<dbReference type="InterPro" id="IPR001789">
    <property type="entry name" value="Sig_transdc_resp-reg_receiver"/>
</dbReference>
<dbReference type="InterPro" id="IPR003594">
    <property type="entry name" value="HATPase_dom"/>
</dbReference>
<dbReference type="Pfam" id="PF00072">
    <property type="entry name" value="Response_reg"/>
    <property type="match status" value="1"/>
</dbReference>
<protein>
    <recommendedName>
        <fullName evidence="2">histidine kinase</fullName>
        <ecNumber evidence="2">2.7.13.3</ecNumber>
    </recommendedName>
</protein>
<dbReference type="PROSITE" id="PS50112">
    <property type="entry name" value="PAS"/>
    <property type="match status" value="1"/>
</dbReference>
<organism evidence="10 11">
    <name type="scientific">Massilia phyllostachyos</name>
    <dbReference type="NCBI Taxonomy" id="2898585"/>
    <lineage>
        <taxon>Bacteria</taxon>
        <taxon>Pseudomonadati</taxon>
        <taxon>Pseudomonadota</taxon>
        <taxon>Betaproteobacteria</taxon>
        <taxon>Burkholderiales</taxon>
        <taxon>Oxalobacteraceae</taxon>
        <taxon>Telluria group</taxon>
        <taxon>Massilia</taxon>
    </lineage>
</organism>
<dbReference type="Gene3D" id="3.30.450.20">
    <property type="entry name" value="PAS domain"/>
    <property type="match status" value="1"/>
</dbReference>
<dbReference type="InterPro" id="IPR000700">
    <property type="entry name" value="PAS-assoc_C"/>
</dbReference>
<evidence type="ECO:0000259" key="7">
    <source>
        <dbReference type="PROSITE" id="PS50110"/>
    </source>
</evidence>
<dbReference type="SMART" id="SM00086">
    <property type="entry name" value="PAC"/>
    <property type="match status" value="1"/>
</dbReference>
<feature type="domain" description="Histidine kinase" evidence="6">
    <location>
        <begin position="202"/>
        <end position="421"/>
    </location>
</feature>
<evidence type="ECO:0000313" key="10">
    <source>
        <dbReference type="EMBL" id="MCD2518084.1"/>
    </source>
</evidence>
<dbReference type="Gene3D" id="3.40.50.2300">
    <property type="match status" value="1"/>
</dbReference>
<dbReference type="InterPro" id="IPR036097">
    <property type="entry name" value="HisK_dim/P_sf"/>
</dbReference>
<dbReference type="SUPFAM" id="SSF47384">
    <property type="entry name" value="Homodimeric domain of signal transducing histidine kinase"/>
    <property type="match status" value="1"/>
</dbReference>
<evidence type="ECO:0000256" key="5">
    <source>
        <dbReference type="SAM" id="MobiDB-lite"/>
    </source>
</evidence>
<dbReference type="Pfam" id="PF13426">
    <property type="entry name" value="PAS_9"/>
    <property type="match status" value="1"/>
</dbReference>
<dbReference type="PROSITE" id="PS50110">
    <property type="entry name" value="RESPONSE_REGULATORY"/>
    <property type="match status" value="1"/>
</dbReference>
<evidence type="ECO:0000259" key="9">
    <source>
        <dbReference type="PROSITE" id="PS50113"/>
    </source>
</evidence>
<dbReference type="Pfam" id="PF00512">
    <property type="entry name" value="HisKA"/>
    <property type="match status" value="1"/>
</dbReference>
<keyword evidence="11" id="KW-1185">Reference proteome</keyword>
<name>A0ABS8Q8M1_9BURK</name>
<dbReference type="InterPro" id="IPR036890">
    <property type="entry name" value="HATPase_C_sf"/>
</dbReference>
<feature type="region of interest" description="Disordered" evidence="5">
    <location>
        <begin position="1"/>
        <end position="26"/>
    </location>
</feature>
<dbReference type="SUPFAM" id="SSF52172">
    <property type="entry name" value="CheY-like"/>
    <property type="match status" value="1"/>
</dbReference>
<dbReference type="SUPFAM" id="SSF55874">
    <property type="entry name" value="ATPase domain of HSP90 chaperone/DNA topoisomerase II/histidine kinase"/>
    <property type="match status" value="1"/>
</dbReference>
<dbReference type="PANTHER" id="PTHR43065">
    <property type="entry name" value="SENSOR HISTIDINE KINASE"/>
    <property type="match status" value="1"/>
</dbReference>
<dbReference type="InterPro" id="IPR005467">
    <property type="entry name" value="His_kinase_dom"/>
</dbReference>
<dbReference type="EMBL" id="JAJNOC010000006">
    <property type="protein sequence ID" value="MCD2518084.1"/>
    <property type="molecule type" value="Genomic_DNA"/>
</dbReference>
<dbReference type="EC" id="2.7.13.3" evidence="2"/>
<dbReference type="NCBIfam" id="NF010076">
    <property type="entry name" value="PRK13557.1"/>
    <property type="match status" value="1"/>
</dbReference>
<dbReference type="Gene3D" id="1.10.287.130">
    <property type="match status" value="1"/>
</dbReference>
<dbReference type="SMART" id="SM00387">
    <property type="entry name" value="HATPase_c"/>
    <property type="match status" value="1"/>
</dbReference>
<evidence type="ECO:0000256" key="2">
    <source>
        <dbReference type="ARBA" id="ARBA00012438"/>
    </source>
</evidence>
<dbReference type="InterPro" id="IPR003661">
    <property type="entry name" value="HisK_dim/P_dom"/>
</dbReference>
<feature type="domain" description="Response regulatory" evidence="7">
    <location>
        <begin position="449"/>
        <end position="564"/>
    </location>
</feature>
<proteinExistence type="predicted"/>
<dbReference type="PROSITE" id="PS50113">
    <property type="entry name" value="PAC"/>
    <property type="match status" value="1"/>
</dbReference>
<dbReference type="Gene3D" id="3.30.565.10">
    <property type="entry name" value="Histidine kinase-like ATPase, C-terminal domain"/>
    <property type="match status" value="1"/>
</dbReference>
<feature type="domain" description="PAS" evidence="8">
    <location>
        <begin position="61"/>
        <end position="133"/>
    </location>
</feature>
<dbReference type="SMART" id="SM00388">
    <property type="entry name" value="HisKA"/>
    <property type="match status" value="1"/>
</dbReference>
<comment type="catalytic activity">
    <reaction evidence="1">
        <text>ATP + protein L-histidine = ADP + protein N-phospho-L-histidine.</text>
        <dbReference type="EC" id="2.7.13.3"/>
    </reaction>
</comment>
<sequence length="580" mass="63736">MATGSTPEERDALPLDEAGHGQSAGVPAAATVEGNSYNPLGDPGIRHWQASHISKPGFEERGNIFFAAIEMTRMPMVVTDPNQPDNPIAFVNRAFLDLTLYKEEEVLGRNCRFLQGEQTDPHTVDEVRRALREERAVAVDILNYKADGSAFWNGLFIGPVFDAEGKLLYWFASQMDITRRRVSEQSYLQAQKMEAIGQLTAGLAHDFNNLLQVVAGNLELAGSSMDDRELLGEAIERARLASEKAGKLTQQLLTFARKQRLEPKRINLNSLVVEFSEMLVRTLGDKVDLHLDLKPGLPSCTLDPTHMEMALLNVLINARDAMPDGGKVTVATSIMDDAERLERHRLAPGRYVMICVIDHGEGMSPEVVARATEPFFTTKGPGTGLGLAMVHGFVQQSHGRLDIESTQQQGTTIRMIFPQAAKTGFEMMAERAGGDSPKWTPEAILGRRTILVVDDSNEVRELAEQQLRGLGYRVLSAASGEAALELMDRYGSIDLLFTDIIMPGGMNGLRLAELVRARQPEVPVLLATGYIDSLPAPIGGATTLPLLTKPYRLNELAERVRQALEVDQRQHPAAGFQHEG</sequence>
<evidence type="ECO:0000259" key="8">
    <source>
        <dbReference type="PROSITE" id="PS50112"/>
    </source>
</evidence>
<dbReference type="InterPro" id="IPR004358">
    <property type="entry name" value="Sig_transdc_His_kin-like_C"/>
</dbReference>
<dbReference type="InterPro" id="IPR035965">
    <property type="entry name" value="PAS-like_dom_sf"/>
</dbReference>
<dbReference type="CDD" id="cd00082">
    <property type="entry name" value="HisKA"/>
    <property type="match status" value="1"/>
</dbReference>
<dbReference type="RefSeq" id="WP_231059377.1">
    <property type="nucleotide sequence ID" value="NZ_JAJNOC010000006.1"/>
</dbReference>
<evidence type="ECO:0000256" key="1">
    <source>
        <dbReference type="ARBA" id="ARBA00000085"/>
    </source>
</evidence>
<feature type="modified residue" description="4-aspartylphosphate" evidence="4">
    <location>
        <position position="499"/>
    </location>
</feature>
<dbReference type="PROSITE" id="PS50109">
    <property type="entry name" value="HIS_KIN"/>
    <property type="match status" value="1"/>
</dbReference>
<dbReference type="PANTHER" id="PTHR43065:SF42">
    <property type="entry name" value="TWO-COMPONENT SENSOR PPRA"/>
    <property type="match status" value="1"/>
</dbReference>
<dbReference type="NCBIfam" id="TIGR00229">
    <property type="entry name" value="sensory_box"/>
    <property type="match status" value="1"/>
</dbReference>
<evidence type="ECO:0000313" key="11">
    <source>
        <dbReference type="Proteomes" id="UP001179361"/>
    </source>
</evidence>
<dbReference type="InterPro" id="IPR011006">
    <property type="entry name" value="CheY-like_superfamily"/>
</dbReference>
<dbReference type="SUPFAM" id="SSF55785">
    <property type="entry name" value="PYP-like sensor domain (PAS domain)"/>
    <property type="match status" value="1"/>
</dbReference>
<evidence type="ECO:0000256" key="4">
    <source>
        <dbReference type="PROSITE-ProRule" id="PRU00169"/>
    </source>
</evidence>
<dbReference type="Proteomes" id="UP001179361">
    <property type="component" value="Unassembled WGS sequence"/>
</dbReference>
<comment type="caution">
    <text evidence="10">The sequence shown here is derived from an EMBL/GenBank/DDBJ whole genome shotgun (WGS) entry which is preliminary data.</text>
</comment>
<dbReference type="PRINTS" id="PR00344">
    <property type="entry name" value="BCTRLSENSOR"/>
</dbReference>
<dbReference type="InterPro" id="IPR001610">
    <property type="entry name" value="PAC"/>
</dbReference>
<gene>
    <name evidence="10" type="ORF">LQ564_17380</name>
</gene>
<dbReference type="InterPro" id="IPR000014">
    <property type="entry name" value="PAS"/>
</dbReference>
<keyword evidence="3 4" id="KW-0597">Phosphoprotein</keyword>
<dbReference type="Pfam" id="PF02518">
    <property type="entry name" value="HATPase_c"/>
    <property type="match status" value="1"/>
</dbReference>
<evidence type="ECO:0000256" key="3">
    <source>
        <dbReference type="ARBA" id="ARBA00022553"/>
    </source>
</evidence>